<dbReference type="GO" id="GO:0005789">
    <property type="term" value="C:endoplasmic reticulum membrane"/>
    <property type="evidence" value="ECO:0007669"/>
    <property type="project" value="UniProtKB-SubCell"/>
</dbReference>
<keyword evidence="3 5" id="KW-1133">Transmembrane helix</keyword>
<keyword evidence="5" id="KW-0808">Transferase</keyword>
<evidence type="ECO:0000313" key="7">
    <source>
        <dbReference type="Proteomes" id="UP000053820"/>
    </source>
</evidence>
<dbReference type="Proteomes" id="UP000053820">
    <property type="component" value="Unassembled WGS sequence"/>
</dbReference>
<keyword evidence="2 5" id="KW-0812">Transmembrane</keyword>
<sequence>MSPQETAPTILPKQRIHSMTTPVEVVSANGGTLLRFAVVLCTTFALHIAMTPPNPPPSDEELLDVSRLERMSMRVLTPFFRYIFILPSFIEIIAIAMQFLAPPEYDLASGTCAQHISFNPVVLIACVLGVLGMGIRLWCYRALGRLFTFQLALLSKHKLVTTGPYAFVRHPAYTGAILALSSATLANTTRGSWAYECGVVYTGWGAVWVLWVVLSSVIMVERCVREDQILHAAFGEQWEQWSQKVDYRLVPWLF</sequence>
<keyword evidence="5" id="KW-0256">Endoplasmic reticulum</keyword>
<dbReference type="GO" id="GO:0032259">
    <property type="term" value="P:methylation"/>
    <property type="evidence" value="ECO:0007669"/>
    <property type="project" value="UniProtKB-KW"/>
</dbReference>
<dbReference type="HOGENOM" id="CLU_065200_6_0_1"/>
<evidence type="ECO:0000313" key="6">
    <source>
        <dbReference type="EMBL" id="KIJ59630.1"/>
    </source>
</evidence>
<evidence type="ECO:0000256" key="4">
    <source>
        <dbReference type="ARBA" id="ARBA00023136"/>
    </source>
</evidence>
<evidence type="ECO:0000256" key="5">
    <source>
        <dbReference type="RuleBase" id="RU362022"/>
    </source>
</evidence>
<comment type="similarity">
    <text evidence="5">Belongs to the class VI-like SAM-binding methyltransferase superfamily. Isoprenylcysteine carboxyl methyltransferase family.</text>
</comment>
<evidence type="ECO:0000256" key="3">
    <source>
        <dbReference type="ARBA" id="ARBA00022989"/>
    </source>
</evidence>
<feature type="transmembrane region" description="Helical" evidence="5">
    <location>
        <begin position="121"/>
        <end position="143"/>
    </location>
</feature>
<dbReference type="GO" id="GO:0004671">
    <property type="term" value="F:protein C-terminal S-isoprenylcysteine carboxyl O-methyltransferase activity"/>
    <property type="evidence" value="ECO:0007669"/>
    <property type="project" value="UniProtKB-EC"/>
</dbReference>
<comment type="subcellular location">
    <subcellularLocation>
        <location evidence="5">Endoplasmic reticulum membrane</location>
        <topology evidence="5">Multi-pass membrane protein</topology>
    </subcellularLocation>
    <subcellularLocation>
        <location evidence="1">Membrane</location>
        <topology evidence="1">Multi-pass membrane protein</topology>
    </subcellularLocation>
</comment>
<dbReference type="Gene3D" id="1.20.120.1630">
    <property type="match status" value="1"/>
</dbReference>
<name>A0A0C9VPN5_9AGAM</name>
<gene>
    <name evidence="6" type="ORF">HYDPIDRAFT_118250</name>
</gene>
<dbReference type="PANTHER" id="PTHR43847">
    <property type="entry name" value="BLL3993 PROTEIN"/>
    <property type="match status" value="1"/>
</dbReference>
<dbReference type="InterPro" id="IPR007269">
    <property type="entry name" value="ICMT_MeTrfase"/>
</dbReference>
<proteinExistence type="inferred from homology"/>
<evidence type="ECO:0000256" key="2">
    <source>
        <dbReference type="ARBA" id="ARBA00022692"/>
    </source>
</evidence>
<feature type="transmembrane region" description="Helical" evidence="5">
    <location>
        <begin position="164"/>
        <end position="186"/>
    </location>
</feature>
<feature type="transmembrane region" description="Helical" evidence="5">
    <location>
        <begin position="198"/>
        <end position="220"/>
    </location>
</feature>
<keyword evidence="5" id="KW-0489">Methyltransferase</keyword>
<keyword evidence="5" id="KW-0949">S-adenosyl-L-methionine</keyword>
<protein>
    <recommendedName>
        <fullName evidence="5">Protein-S-isoprenylcysteine O-methyltransferase</fullName>
        <ecNumber evidence="5">2.1.1.100</ecNumber>
    </recommendedName>
</protein>
<dbReference type="OrthoDB" id="422086at2759"/>
<reference evidence="6 7" key="1">
    <citation type="submission" date="2014-04" db="EMBL/GenBank/DDBJ databases">
        <title>Evolutionary Origins and Diversification of the Mycorrhizal Mutualists.</title>
        <authorList>
            <consortium name="DOE Joint Genome Institute"/>
            <consortium name="Mycorrhizal Genomics Consortium"/>
            <person name="Kohler A."/>
            <person name="Kuo A."/>
            <person name="Nagy L.G."/>
            <person name="Floudas D."/>
            <person name="Copeland A."/>
            <person name="Barry K.W."/>
            <person name="Cichocki N."/>
            <person name="Veneault-Fourrey C."/>
            <person name="LaButti K."/>
            <person name="Lindquist E.A."/>
            <person name="Lipzen A."/>
            <person name="Lundell T."/>
            <person name="Morin E."/>
            <person name="Murat C."/>
            <person name="Riley R."/>
            <person name="Ohm R."/>
            <person name="Sun H."/>
            <person name="Tunlid A."/>
            <person name="Henrissat B."/>
            <person name="Grigoriev I.V."/>
            <person name="Hibbett D.S."/>
            <person name="Martin F."/>
        </authorList>
    </citation>
    <scope>NUCLEOTIDE SEQUENCE [LARGE SCALE GENOMIC DNA]</scope>
    <source>
        <strain evidence="6 7">MD-312</strain>
    </source>
</reference>
<dbReference type="Pfam" id="PF04140">
    <property type="entry name" value="ICMT"/>
    <property type="match status" value="1"/>
</dbReference>
<feature type="transmembrane region" description="Helical" evidence="5">
    <location>
        <begin position="79"/>
        <end position="101"/>
    </location>
</feature>
<dbReference type="InterPro" id="IPR052527">
    <property type="entry name" value="Metal_cation-efflux_comp"/>
</dbReference>
<dbReference type="AlphaFoldDB" id="A0A0C9VPN5"/>
<evidence type="ECO:0000256" key="1">
    <source>
        <dbReference type="ARBA" id="ARBA00004141"/>
    </source>
</evidence>
<keyword evidence="7" id="KW-1185">Reference proteome</keyword>
<keyword evidence="4 5" id="KW-0472">Membrane</keyword>
<dbReference type="PANTHER" id="PTHR43847:SF1">
    <property type="entry name" value="BLL3993 PROTEIN"/>
    <property type="match status" value="1"/>
</dbReference>
<dbReference type="EC" id="2.1.1.100" evidence="5"/>
<organism evidence="6 7">
    <name type="scientific">Hydnomerulius pinastri MD-312</name>
    <dbReference type="NCBI Taxonomy" id="994086"/>
    <lineage>
        <taxon>Eukaryota</taxon>
        <taxon>Fungi</taxon>
        <taxon>Dikarya</taxon>
        <taxon>Basidiomycota</taxon>
        <taxon>Agaricomycotina</taxon>
        <taxon>Agaricomycetes</taxon>
        <taxon>Agaricomycetidae</taxon>
        <taxon>Boletales</taxon>
        <taxon>Boletales incertae sedis</taxon>
        <taxon>Leucogyrophana</taxon>
    </lineage>
</organism>
<dbReference type="EMBL" id="KN839883">
    <property type="protein sequence ID" value="KIJ59630.1"/>
    <property type="molecule type" value="Genomic_DNA"/>
</dbReference>
<accession>A0A0C9VPN5</accession>
<comment type="catalytic activity">
    <reaction evidence="5">
        <text>[protein]-C-terminal S-[(2E,6E)-farnesyl]-L-cysteine + S-adenosyl-L-methionine = [protein]-C-terminal S-[(2E,6E)-farnesyl]-L-cysteine methyl ester + S-adenosyl-L-homocysteine</text>
        <dbReference type="Rhea" id="RHEA:21672"/>
        <dbReference type="Rhea" id="RHEA-COMP:12125"/>
        <dbReference type="Rhea" id="RHEA-COMP:12126"/>
        <dbReference type="ChEBI" id="CHEBI:57856"/>
        <dbReference type="ChEBI" id="CHEBI:59789"/>
        <dbReference type="ChEBI" id="CHEBI:90510"/>
        <dbReference type="ChEBI" id="CHEBI:90511"/>
        <dbReference type="EC" id="2.1.1.100"/>
    </reaction>
</comment>